<dbReference type="RefSeq" id="WP_152854028.1">
    <property type="nucleotide sequence ID" value="NZ_JACHDD010000008.1"/>
</dbReference>
<reference evidence="5 6" key="1">
    <citation type="submission" date="2020-08" db="EMBL/GenBank/DDBJ databases">
        <title>Genomic Encyclopedia of Type Strains, Phase IV (KMG-V): Genome sequencing to study the core and pangenomes of soil and plant-associated prokaryotes.</title>
        <authorList>
            <person name="Whitman W."/>
        </authorList>
    </citation>
    <scope>NUCLEOTIDE SEQUENCE [LARGE SCALE GENOMIC DNA]</scope>
    <source>
        <strain evidence="5 6">JPY158</strain>
    </source>
</reference>
<evidence type="ECO:0000256" key="2">
    <source>
        <dbReference type="ARBA" id="ARBA00039140"/>
    </source>
</evidence>
<dbReference type="GO" id="GO:0008984">
    <property type="term" value="F:protein-glutamate methylesterase activity"/>
    <property type="evidence" value="ECO:0007669"/>
    <property type="project" value="UniProtKB-EC"/>
</dbReference>
<dbReference type="GO" id="GO:0000156">
    <property type="term" value="F:phosphorelay response regulator activity"/>
    <property type="evidence" value="ECO:0007669"/>
    <property type="project" value="InterPro"/>
</dbReference>
<evidence type="ECO:0000313" key="6">
    <source>
        <dbReference type="Proteomes" id="UP000592780"/>
    </source>
</evidence>
<dbReference type="AlphaFoldDB" id="A0A6I1PY41"/>
<keyword evidence="1 5" id="KW-0378">Hydrolase</keyword>
<dbReference type="Pfam" id="PF01339">
    <property type="entry name" value="CheB_methylest"/>
    <property type="match status" value="1"/>
</dbReference>
<gene>
    <name evidence="5" type="ORF">HDG40_005077</name>
</gene>
<dbReference type="PANTHER" id="PTHR42872:SF6">
    <property type="entry name" value="PROTEIN-GLUTAMATE METHYLESTERASE_PROTEIN-GLUTAMINE GLUTAMINASE"/>
    <property type="match status" value="1"/>
</dbReference>
<accession>A0A6I1PY41</accession>
<organism evidence="5 6">
    <name type="scientific">Paraburkholderia atlantica</name>
    <dbReference type="NCBI Taxonomy" id="2654982"/>
    <lineage>
        <taxon>Bacteria</taxon>
        <taxon>Pseudomonadati</taxon>
        <taxon>Pseudomonadota</taxon>
        <taxon>Betaproteobacteria</taxon>
        <taxon>Burkholderiales</taxon>
        <taxon>Burkholderiaceae</taxon>
        <taxon>Paraburkholderia</taxon>
    </lineage>
</organism>
<dbReference type="EMBL" id="JACHDD010000008">
    <property type="protein sequence ID" value="MBB5426898.1"/>
    <property type="molecule type" value="Genomic_DNA"/>
</dbReference>
<evidence type="ECO:0000256" key="1">
    <source>
        <dbReference type="ARBA" id="ARBA00022801"/>
    </source>
</evidence>
<dbReference type="GO" id="GO:0005737">
    <property type="term" value="C:cytoplasm"/>
    <property type="evidence" value="ECO:0007669"/>
    <property type="project" value="InterPro"/>
</dbReference>
<proteinExistence type="predicted"/>
<dbReference type="PANTHER" id="PTHR42872">
    <property type="entry name" value="PROTEIN-GLUTAMATE METHYLESTERASE/PROTEIN-GLUTAMINE GLUTAMINASE"/>
    <property type="match status" value="1"/>
</dbReference>
<comment type="caution">
    <text evidence="5">The sequence shown here is derived from an EMBL/GenBank/DDBJ whole genome shotgun (WGS) entry which is preliminary data.</text>
</comment>
<dbReference type="EC" id="3.1.1.61" evidence="2"/>
<evidence type="ECO:0000256" key="3">
    <source>
        <dbReference type="ARBA" id="ARBA00048267"/>
    </source>
</evidence>
<dbReference type="InterPro" id="IPR000673">
    <property type="entry name" value="Sig_transdc_resp-reg_Me-estase"/>
</dbReference>
<comment type="catalytic activity">
    <reaction evidence="3">
        <text>[protein]-L-glutamate 5-O-methyl ester + H2O = L-glutamyl-[protein] + methanol + H(+)</text>
        <dbReference type="Rhea" id="RHEA:23236"/>
        <dbReference type="Rhea" id="RHEA-COMP:10208"/>
        <dbReference type="Rhea" id="RHEA-COMP:10311"/>
        <dbReference type="ChEBI" id="CHEBI:15377"/>
        <dbReference type="ChEBI" id="CHEBI:15378"/>
        <dbReference type="ChEBI" id="CHEBI:17790"/>
        <dbReference type="ChEBI" id="CHEBI:29973"/>
        <dbReference type="ChEBI" id="CHEBI:82795"/>
        <dbReference type="EC" id="3.1.1.61"/>
    </reaction>
</comment>
<dbReference type="InterPro" id="IPR035909">
    <property type="entry name" value="CheB_C"/>
</dbReference>
<dbReference type="SUPFAM" id="SSF52738">
    <property type="entry name" value="Methylesterase CheB, C-terminal domain"/>
    <property type="match status" value="1"/>
</dbReference>
<dbReference type="InterPro" id="IPR011247">
    <property type="entry name" value="Chemotax_prot-Glu_Me-esterase"/>
</dbReference>
<name>A0A6I1PY41_PARAM</name>
<sequence>MTHRDFIVIGTSSGGVDALRALASQLPVDMPASIAVVLHIGAHGSMLPTLLNQAGPLPAKHAQDGEHYVPGRIYVAPPDRHLVVDDGQLRLLHGAKENFARPAIDPLFRSAAAQMGPRAIGVILTGLLDDGAAGLEAIQACGGTTVVQDPDDAFASEMPRHATPFADHVLPLQQLGPCLVKLTGGISNPPVNIGPAQREASDRVALEQRAWLSGTAPFDAIEGLATPSTFTCPECNGTLWRITGSRVLRYRCHTGHAYSAASLDDGRMIDAEMSLRNALRALREREMFSRELGEHFAAIGDTAAQRREEDNARRAGHAAELLQSMLLEK</sequence>
<keyword evidence="6" id="KW-1185">Reference proteome</keyword>
<protein>
    <recommendedName>
        <fullName evidence="2">protein-glutamate methylesterase</fullName>
        <ecNumber evidence="2">3.1.1.61</ecNumber>
    </recommendedName>
</protein>
<dbReference type="PROSITE" id="PS50122">
    <property type="entry name" value="CHEB"/>
    <property type="match status" value="1"/>
</dbReference>
<dbReference type="CDD" id="cd16433">
    <property type="entry name" value="CheB"/>
    <property type="match status" value="1"/>
</dbReference>
<dbReference type="Proteomes" id="UP000592780">
    <property type="component" value="Unassembled WGS sequence"/>
</dbReference>
<dbReference type="Gene3D" id="3.40.50.180">
    <property type="entry name" value="Methylesterase CheB, C-terminal domain"/>
    <property type="match status" value="1"/>
</dbReference>
<feature type="domain" description="CheB-type methylesterase" evidence="4">
    <location>
        <begin position="1"/>
        <end position="162"/>
    </location>
</feature>
<dbReference type="PIRSF" id="PIRSF036461">
    <property type="entry name" value="Chmtx_methlestr"/>
    <property type="match status" value="1"/>
</dbReference>
<evidence type="ECO:0000313" key="5">
    <source>
        <dbReference type="EMBL" id="MBB5426898.1"/>
    </source>
</evidence>
<dbReference type="GO" id="GO:0006935">
    <property type="term" value="P:chemotaxis"/>
    <property type="evidence" value="ECO:0007669"/>
    <property type="project" value="UniProtKB-UniRule"/>
</dbReference>
<evidence type="ECO:0000259" key="4">
    <source>
        <dbReference type="PROSITE" id="PS50122"/>
    </source>
</evidence>